<dbReference type="Proteomes" id="UP000185766">
    <property type="component" value="Unassembled WGS sequence"/>
</dbReference>
<dbReference type="Gene3D" id="3.30.2010.10">
    <property type="entry name" value="Metalloproteases ('zincins'), catalytic domain"/>
    <property type="match status" value="1"/>
</dbReference>
<dbReference type="GO" id="GO:0016020">
    <property type="term" value="C:membrane"/>
    <property type="evidence" value="ECO:0007669"/>
    <property type="project" value="TreeGrafter"/>
</dbReference>
<evidence type="ECO:0000256" key="4">
    <source>
        <dbReference type="ARBA" id="ARBA00022801"/>
    </source>
</evidence>
<feature type="signal peptide" evidence="7">
    <location>
        <begin position="1"/>
        <end position="27"/>
    </location>
</feature>
<feature type="chain" id="PRO_5010194551" evidence="7">
    <location>
        <begin position="28"/>
        <end position="478"/>
    </location>
</feature>
<dbReference type="PANTHER" id="PTHR22726:SF24">
    <property type="entry name" value="M48 FAMILY METALLOPEPTIDASE"/>
    <property type="match status" value="1"/>
</dbReference>
<dbReference type="GO" id="GO:0046872">
    <property type="term" value="F:metal ion binding"/>
    <property type="evidence" value="ECO:0007669"/>
    <property type="project" value="UniProtKB-KW"/>
</dbReference>
<evidence type="ECO:0000256" key="7">
    <source>
        <dbReference type="SAM" id="SignalP"/>
    </source>
</evidence>
<protein>
    <submittedName>
        <fullName evidence="9">Putative Zn-dependent protease</fullName>
    </submittedName>
</protein>
<reference evidence="9 10" key="1">
    <citation type="submission" date="2016-10" db="EMBL/GenBank/DDBJ databases">
        <authorList>
            <person name="de Groot N.N."/>
        </authorList>
    </citation>
    <scope>NUCLEOTIDE SEQUENCE [LARGE SCALE GENOMIC DNA]</scope>
    <source>
        <strain evidence="9 10">JCM 19513</strain>
    </source>
</reference>
<dbReference type="PANTHER" id="PTHR22726">
    <property type="entry name" value="METALLOENDOPEPTIDASE OMA1"/>
    <property type="match status" value="1"/>
</dbReference>
<comment type="cofactor">
    <cofactor evidence="1">
        <name>Zn(2+)</name>
        <dbReference type="ChEBI" id="CHEBI:29105"/>
    </cofactor>
</comment>
<dbReference type="CDD" id="cd00118">
    <property type="entry name" value="LysM"/>
    <property type="match status" value="1"/>
</dbReference>
<dbReference type="InterPro" id="IPR051156">
    <property type="entry name" value="Mito/Outer_Membr_Metalloprot"/>
</dbReference>
<evidence type="ECO:0000256" key="1">
    <source>
        <dbReference type="ARBA" id="ARBA00001947"/>
    </source>
</evidence>
<evidence type="ECO:0000313" key="9">
    <source>
        <dbReference type="EMBL" id="SEK53642.1"/>
    </source>
</evidence>
<dbReference type="PROSITE" id="PS51782">
    <property type="entry name" value="LYSM"/>
    <property type="match status" value="1"/>
</dbReference>
<sequence>MMSCVRSVLALLLLGLLAGCAVNPATGKTDFVMMSERDEVSLGQRYHQEVLKQYSLVEDQALRAYVERIGQRMARASHRSNLNYQFTVVDSPDVNAFALPGGYIYIHRGLLSYLNTEAELAAVLGHEIGHVTARHSVRQHGQSTALSVLANVVAIGTGVGAAGDLTNVLGTAVVRGYGRDMELEADGFGAQYLARAGYDPQAMIQVVRVLKAQEDYAKARAAAQGKPVQTGYHGLFDTHPDNDRRLQEVIAKVPGGGAGEVNREAFLQALNGMAFGDSAASGVRRGQRFYHADLNFTLEYPAGWGIVNQPDKLIGHTSDEQAFIIMGMEDKDARLTPEEFLRKKLGRERLVDEFQLNQSGVTGYAAMIPGDKARRLAVLYHDKYAYLFVAAVKGRAPIETQDDQFLRVIRSFRPLTSKEKALAQPLRIRLHTVKAGETIRSLAAKSKFNDDGENQLRLLNGLYPQGEVRAGQVIKVVK</sequence>
<dbReference type="AlphaFoldDB" id="A0A1H7HVN4"/>
<keyword evidence="4" id="KW-0378">Hydrolase</keyword>
<evidence type="ECO:0000256" key="3">
    <source>
        <dbReference type="ARBA" id="ARBA00022723"/>
    </source>
</evidence>
<evidence type="ECO:0000313" key="10">
    <source>
        <dbReference type="Proteomes" id="UP000185766"/>
    </source>
</evidence>
<dbReference type="GO" id="GO:0051603">
    <property type="term" value="P:proteolysis involved in protein catabolic process"/>
    <property type="evidence" value="ECO:0007669"/>
    <property type="project" value="TreeGrafter"/>
</dbReference>
<evidence type="ECO:0000259" key="8">
    <source>
        <dbReference type="PROSITE" id="PS51782"/>
    </source>
</evidence>
<dbReference type="Pfam" id="PF01435">
    <property type="entry name" value="Peptidase_M48"/>
    <property type="match status" value="1"/>
</dbReference>
<evidence type="ECO:0000256" key="2">
    <source>
        <dbReference type="ARBA" id="ARBA00022670"/>
    </source>
</evidence>
<accession>A0A1H7HVN4</accession>
<dbReference type="EMBL" id="FOAS01000003">
    <property type="protein sequence ID" value="SEK53642.1"/>
    <property type="molecule type" value="Genomic_DNA"/>
</dbReference>
<keyword evidence="3" id="KW-0479">Metal-binding</keyword>
<proteinExistence type="predicted"/>
<dbReference type="InterPro" id="IPR018392">
    <property type="entry name" value="LysM"/>
</dbReference>
<dbReference type="GO" id="GO:0004222">
    <property type="term" value="F:metalloendopeptidase activity"/>
    <property type="evidence" value="ECO:0007669"/>
    <property type="project" value="InterPro"/>
</dbReference>
<evidence type="ECO:0000256" key="5">
    <source>
        <dbReference type="ARBA" id="ARBA00022833"/>
    </source>
</evidence>
<keyword evidence="6" id="KW-0482">Metalloprotease</keyword>
<keyword evidence="2 9" id="KW-0645">Protease</keyword>
<keyword evidence="5" id="KW-0862">Zinc</keyword>
<dbReference type="Pfam" id="PF01476">
    <property type="entry name" value="LysM"/>
    <property type="match status" value="1"/>
</dbReference>
<keyword evidence="7" id="KW-0732">Signal</keyword>
<keyword evidence="10" id="KW-1185">Reference proteome</keyword>
<organism evidence="9 10">
    <name type="scientific">Atopomonas hussainii</name>
    <dbReference type="NCBI Taxonomy" id="1429083"/>
    <lineage>
        <taxon>Bacteria</taxon>
        <taxon>Pseudomonadati</taxon>
        <taxon>Pseudomonadota</taxon>
        <taxon>Gammaproteobacteria</taxon>
        <taxon>Pseudomonadales</taxon>
        <taxon>Pseudomonadaceae</taxon>
        <taxon>Atopomonas</taxon>
    </lineage>
</organism>
<dbReference type="PROSITE" id="PS51257">
    <property type="entry name" value="PROKAR_LIPOPROTEIN"/>
    <property type="match status" value="1"/>
</dbReference>
<feature type="domain" description="LysM" evidence="8">
    <location>
        <begin position="429"/>
        <end position="476"/>
    </location>
</feature>
<dbReference type="CDD" id="cd07333">
    <property type="entry name" value="M48C_bepA_like"/>
    <property type="match status" value="1"/>
</dbReference>
<gene>
    <name evidence="9" type="ORF">SAMN05216214_10386</name>
</gene>
<dbReference type="STRING" id="1429083.GCA_001885685_01663"/>
<name>A0A1H7HVN4_9GAMM</name>
<evidence type="ECO:0000256" key="6">
    <source>
        <dbReference type="ARBA" id="ARBA00023049"/>
    </source>
</evidence>
<dbReference type="InterPro" id="IPR001915">
    <property type="entry name" value="Peptidase_M48"/>
</dbReference>